<dbReference type="KEGG" id="rsz:108818063"/>
<dbReference type="RefSeq" id="XP_018446420.2">
    <property type="nucleotide sequence ID" value="XM_018590918.2"/>
</dbReference>
<evidence type="ECO:0000313" key="4">
    <source>
        <dbReference type="RefSeq" id="XP_018446420.2"/>
    </source>
</evidence>
<proteinExistence type="predicted"/>
<reference evidence="3" key="1">
    <citation type="journal article" date="2019" name="Database">
        <title>The radish genome database (RadishGD): an integrated information resource for radish genomics.</title>
        <authorList>
            <person name="Yu H.J."/>
            <person name="Baek S."/>
            <person name="Lee Y.J."/>
            <person name="Cho A."/>
            <person name="Mun J.H."/>
        </authorList>
    </citation>
    <scope>NUCLEOTIDE SEQUENCE [LARGE SCALE GENOMIC DNA]</scope>
    <source>
        <strain evidence="3">cv. WK10039</strain>
    </source>
</reference>
<organism evidence="3 4">
    <name type="scientific">Raphanus sativus</name>
    <name type="common">Radish</name>
    <name type="synonym">Raphanus raphanistrum var. sativus</name>
    <dbReference type="NCBI Taxonomy" id="3726"/>
    <lineage>
        <taxon>Eukaryota</taxon>
        <taxon>Viridiplantae</taxon>
        <taxon>Streptophyta</taxon>
        <taxon>Embryophyta</taxon>
        <taxon>Tracheophyta</taxon>
        <taxon>Spermatophyta</taxon>
        <taxon>Magnoliopsida</taxon>
        <taxon>eudicotyledons</taxon>
        <taxon>Gunneridae</taxon>
        <taxon>Pentapetalae</taxon>
        <taxon>rosids</taxon>
        <taxon>malvids</taxon>
        <taxon>Brassicales</taxon>
        <taxon>Brassicaceae</taxon>
        <taxon>Brassiceae</taxon>
        <taxon>Raphanus</taxon>
    </lineage>
</organism>
<dbReference type="GeneID" id="108818063"/>
<accession>A0A6J0KEU3</accession>
<reference evidence="4" key="2">
    <citation type="submission" date="2025-08" db="UniProtKB">
        <authorList>
            <consortium name="RefSeq"/>
        </authorList>
    </citation>
    <scope>IDENTIFICATION</scope>
    <source>
        <tissue evidence="4">Leaf</tissue>
    </source>
</reference>
<gene>
    <name evidence="4" type="primary">LOC108818063</name>
</gene>
<feature type="compositionally biased region" description="Basic residues" evidence="1">
    <location>
        <begin position="79"/>
        <end position="89"/>
    </location>
</feature>
<evidence type="ECO:0000313" key="3">
    <source>
        <dbReference type="Proteomes" id="UP000504610"/>
    </source>
</evidence>
<feature type="domain" description="Putative plant transposon protein" evidence="2">
    <location>
        <begin position="221"/>
        <end position="386"/>
    </location>
</feature>
<feature type="compositionally biased region" description="Polar residues" evidence="1">
    <location>
        <begin position="65"/>
        <end position="76"/>
    </location>
</feature>
<dbReference type="Pfam" id="PF20167">
    <property type="entry name" value="Transposase_32"/>
    <property type="match status" value="1"/>
</dbReference>
<evidence type="ECO:0000256" key="1">
    <source>
        <dbReference type="SAM" id="MobiDB-lite"/>
    </source>
</evidence>
<feature type="compositionally biased region" description="Acidic residues" evidence="1">
    <location>
        <begin position="99"/>
        <end position="113"/>
    </location>
</feature>
<dbReference type="OrthoDB" id="1108424at2759"/>
<dbReference type="InterPro" id="IPR046796">
    <property type="entry name" value="Transposase_32_dom"/>
</dbReference>
<keyword evidence="3" id="KW-1185">Reference proteome</keyword>
<dbReference type="AlphaFoldDB" id="A0A6J0KEU3"/>
<protein>
    <submittedName>
        <fullName evidence="4">Uncharacterized protein LOC108818063</fullName>
    </submittedName>
</protein>
<sequence length="461" mass="51780">MPLLLIEIQAHHPIALSVIGFLPCVTLSLLRRIEVSLLLSNMSTPRRSARLQPSGDAPCNPSPNPSAVSQAPSASCTRKYARKRPRRPTRSTPSREPSEPADDPTSESDDDTADVTPEHVAPQDPPQAGDEADCTELISKNIRHATIRDAFQARIRENPELLKPSNRPFNRLFASFAATERYHSLENRKFLEQLRLPLSDEDLQDVKEVVLQSGLIYTLIDVDPFQPSVVREFIANLPDAEERDDGLAVYVRGAVVNFSPSLINSIYCTTGEDKEPSWMKENIDEVCGFLTEGRVRRWEDMSSKYLTPQNQVLYKLVCSNWIPTTAYTAMNIERLRFVYMLHHHTRFDFGKLVYNQITSMAENIKTEQSRRILFPTLIQQVLLAQRSIPPDSSDEDLIECPRAVVKDKKAGLGDGIVSRAPNLEEDVLHAIAELKAIHIRLKRGDYGVIGSTSASADQEEN</sequence>
<feature type="region of interest" description="Disordered" evidence="1">
    <location>
        <begin position="44"/>
        <end position="131"/>
    </location>
</feature>
<name>A0A6J0KEU3_RAPSA</name>
<dbReference type="Proteomes" id="UP000504610">
    <property type="component" value="Chromosome 5"/>
</dbReference>
<evidence type="ECO:0000259" key="2">
    <source>
        <dbReference type="Pfam" id="PF20167"/>
    </source>
</evidence>